<dbReference type="InterPro" id="IPR001568">
    <property type="entry name" value="RNase_T2-like"/>
</dbReference>
<organism evidence="3 4">
    <name type="scientific">Aquamicrobium aerolatum DSM 21857</name>
    <dbReference type="NCBI Taxonomy" id="1121003"/>
    <lineage>
        <taxon>Bacteria</taxon>
        <taxon>Pseudomonadati</taxon>
        <taxon>Pseudomonadota</taxon>
        <taxon>Alphaproteobacteria</taxon>
        <taxon>Hyphomicrobiales</taxon>
        <taxon>Phyllobacteriaceae</taxon>
        <taxon>Aerobium</taxon>
    </lineage>
</organism>
<proteinExistence type="inferred from homology"/>
<keyword evidence="4" id="KW-1185">Reference proteome</keyword>
<accession>A0A1I3NAN3</accession>
<dbReference type="GO" id="GO:0006401">
    <property type="term" value="P:RNA catabolic process"/>
    <property type="evidence" value="ECO:0007669"/>
    <property type="project" value="TreeGrafter"/>
</dbReference>
<evidence type="ECO:0000313" key="3">
    <source>
        <dbReference type="EMBL" id="SFJ06205.1"/>
    </source>
</evidence>
<name>A0A1I3NAN3_9HYPH</name>
<dbReference type="InterPro" id="IPR036430">
    <property type="entry name" value="RNase_T2-like_sf"/>
</dbReference>
<dbReference type="InterPro" id="IPR039378">
    <property type="entry name" value="RNase_T2_prok"/>
</dbReference>
<evidence type="ECO:0000256" key="1">
    <source>
        <dbReference type="ARBA" id="ARBA00007469"/>
    </source>
</evidence>
<dbReference type="STRING" id="1121003.SAMN03080618_02016"/>
<evidence type="ECO:0000313" key="4">
    <source>
        <dbReference type="Proteomes" id="UP000242763"/>
    </source>
</evidence>
<dbReference type="EMBL" id="FORF01000010">
    <property type="protein sequence ID" value="SFJ06205.1"/>
    <property type="molecule type" value="Genomic_DNA"/>
</dbReference>
<reference evidence="4" key="1">
    <citation type="submission" date="2016-10" db="EMBL/GenBank/DDBJ databases">
        <authorList>
            <person name="Varghese N."/>
            <person name="Submissions S."/>
        </authorList>
    </citation>
    <scope>NUCLEOTIDE SEQUENCE [LARGE SCALE GENOMIC DNA]</scope>
    <source>
        <strain evidence="4">DSM 21857</strain>
    </source>
</reference>
<dbReference type="PANTHER" id="PTHR11240">
    <property type="entry name" value="RIBONUCLEASE T2"/>
    <property type="match status" value="1"/>
</dbReference>
<dbReference type="AlphaFoldDB" id="A0A1I3NAN3"/>
<dbReference type="Gene3D" id="3.90.730.10">
    <property type="entry name" value="Ribonuclease T2-like"/>
    <property type="match status" value="1"/>
</dbReference>
<dbReference type="Pfam" id="PF00445">
    <property type="entry name" value="Ribonuclease_T2"/>
    <property type="match status" value="1"/>
</dbReference>
<comment type="similarity">
    <text evidence="1 2">Belongs to the RNase T2 family.</text>
</comment>
<dbReference type="RefSeq" id="WP_244523224.1">
    <property type="nucleotide sequence ID" value="NZ_FORF01000010.1"/>
</dbReference>
<dbReference type="GO" id="GO:0033897">
    <property type="term" value="F:ribonuclease T2 activity"/>
    <property type="evidence" value="ECO:0007669"/>
    <property type="project" value="InterPro"/>
</dbReference>
<gene>
    <name evidence="3" type="ORF">SAMN03080618_02016</name>
</gene>
<dbReference type="InterPro" id="IPR018188">
    <property type="entry name" value="RNase_T2_His_AS_1"/>
</dbReference>
<evidence type="ECO:0000256" key="2">
    <source>
        <dbReference type="RuleBase" id="RU004328"/>
    </source>
</evidence>
<protein>
    <submittedName>
        <fullName evidence="3">Ribonuclease T2</fullName>
    </submittedName>
</protein>
<dbReference type="Proteomes" id="UP000242763">
    <property type="component" value="Unassembled WGS sequence"/>
</dbReference>
<dbReference type="PROSITE" id="PS00530">
    <property type="entry name" value="RNASE_T2_1"/>
    <property type="match status" value="1"/>
</dbReference>
<dbReference type="CDD" id="cd01062">
    <property type="entry name" value="RNase_T2_prok"/>
    <property type="match status" value="1"/>
</dbReference>
<dbReference type="SUPFAM" id="SSF55895">
    <property type="entry name" value="Ribonuclease Rh-like"/>
    <property type="match status" value="1"/>
</dbReference>
<sequence>MFMVGAASPFVERTPLSLMRRALAMLGMAMMLAACDSRDAGSVGTEAIPQGKGYDFYVLSLSWSPTHCQMASATANAQQCGSRQTHGFVVHGLWPQFEKGWPEFCDSREPKRVPEALLRDNLDIMPSESLIGHQWRKHGSCSGLSQAEYFSVVRAAYEKIVVPSAYEETSIALDTSPDKVEQEFLAANPDLPADGIAVICKERYVSEARICLTKDLKFRSCPQVDARACQRRGATLPASN</sequence>
<dbReference type="InterPro" id="IPR033130">
    <property type="entry name" value="RNase_T2_His_AS_2"/>
</dbReference>
<dbReference type="GO" id="GO:0003723">
    <property type="term" value="F:RNA binding"/>
    <property type="evidence" value="ECO:0007669"/>
    <property type="project" value="InterPro"/>
</dbReference>
<dbReference type="PANTHER" id="PTHR11240:SF22">
    <property type="entry name" value="RIBONUCLEASE T2"/>
    <property type="match status" value="1"/>
</dbReference>
<dbReference type="PROSITE" id="PS00531">
    <property type="entry name" value="RNASE_T2_2"/>
    <property type="match status" value="1"/>
</dbReference>